<evidence type="ECO:0000256" key="1">
    <source>
        <dbReference type="SAM" id="MobiDB-lite"/>
    </source>
</evidence>
<sequence length="87" mass="9593">MELAMELSQIATLRRVLEIFCARHELEFADRTAIIAARELMKFADEGETDPLVLEQRLDEAMQTSGGPMLPAQRAAASMGASSARQQ</sequence>
<name>A0ABQ0Z1V3_9HYPH</name>
<feature type="region of interest" description="Disordered" evidence="1">
    <location>
        <begin position="64"/>
        <end position="87"/>
    </location>
</feature>
<comment type="caution">
    <text evidence="2">The sequence shown here is derived from an EMBL/GenBank/DDBJ whole genome shotgun (WGS) entry which is preliminary data.</text>
</comment>
<keyword evidence="3" id="KW-1185">Reference proteome</keyword>
<protein>
    <submittedName>
        <fullName evidence="2">Uncharacterized protein</fullName>
    </submittedName>
</protein>
<evidence type="ECO:0000313" key="3">
    <source>
        <dbReference type="Proteomes" id="UP000390335"/>
    </source>
</evidence>
<dbReference type="Proteomes" id="UP000390335">
    <property type="component" value="Unassembled WGS sequence"/>
</dbReference>
<accession>A0ABQ0Z1V3</accession>
<evidence type="ECO:0000313" key="2">
    <source>
        <dbReference type="EMBL" id="GES49267.1"/>
    </source>
</evidence>
<dbReference type="EMBL" id="BLAJ01000002">
    <property type="protein sequence ID" value="GES49267.1"/>
    <property type="molecule type" value="Genomic_DNA"/>
</dbReference>
<feature type="compositionally biased region" description="Low complexity" evidence="1">
    <location>
        <begin position="72"/>
        <end position="87"/>
    </location>
</feature>
<gene>
    <name evidence="2" type="ORF">RsS93_18810</name>
</gene>
<proteinExistence type="predicted"/>
<reference evidence="2 3" key="1">
    <citation type="journal article" date="2020" name="Genome Biol. Evol.">
        <title>Rhizobium dioscoreae sp. nov., a plant growth-promoting bacterium isolated from yam (Dioscorea species).</title>
        <authorList>
            <person name="Ouyabe M."/>
            <person name="Tanaka N."/>
            <person name="Shiwa Y."/>
            <person name="Fujita N."/>
            <person name="Kikuno H."/>
            <person name="Babil P."/>
            <person name="Shiwachi H."/>
        </authorList>
    </citation>
    <scope>NUCLEOTIDE SEQUENCE [LARGE SCALE GENOMIC DNA]</scope>
    <source>
        <strain evidence="2 3">S-93</strain>
    </source>
</reference>
<organism evidence="2 3">
    <name type="scientific">Rhizobium dioscoreae</name>
    <dbReference type="NCBI Taxonomy" id="2653122"/>
    <lineage>
        <taxon>Bacteria</taxon>
        <taxon>Pseudomonadati</taxon>
        <taxon>Pseudomonadota</taxon>
        <taxon>Alphaproteobacteria</taxon>
        <taxon>Hyphomicrobiales</taxon>
        <taxon>Rhizobiaceae</taxon>
        <taxon>Rhizobium/Agrobacterium group</taxon>
        <taxon>Rhizobium</taxon>
    </lineage>
</organism>